<name>Q30YD1_OLEA2</name>
<comment type="catalytic activity">
    <reaction evidence="2">
        <text>2 GTP = 3',3'-c-di-GMP + 2 diphosphate</text>
        <dbReference type="Rhea" id="RHEA:24898"/>
        <dbReference type="ChEBI" id="CHEBI:33019"/>
        <dbReference type="ChEBI" id="CHEBI:37565"/>
        <dbReference type="ChEBI" id="CHEBI:58805"/>
        <dbReference type="EC" id="2.7.7.65"/>
    </reaction>
</comment>
<evidence type="ECO:0000256" key="2">
    <source>
        <dbReference type="ARBA" id="ARBA00034247"/>
    </source>
</evidence>
<evidence type="ECO:0000259" key="5">
    <source>
        <dbReference type="PROSITE" id="PS50112"/>
    </source>
</evidence>
<evidence type="ECO:0000313" key="9">
    <source>
        <dbReference type="Proteomes" id="UP000002710"/>
    </source>
</evidence>
<dbReference type="CDD" id="cd01949">
    <property type="entry name" value="GGDEF"/>
    <property type="match status" value="1"/>
</dbReference>
<dbReference type="EC" id="2.7.7.65" evidence="1"/>
<dbReference type="SUPFAM" id="SSF55073">
    <property type="entry name" value="Nucleotide cyclase"/>
    <property type="match status" value="1"/>
</dbReference>
<dbReference type="InterPro" id="IPR000700">
    <property type="entry name" value="PAS-assoc_C"/>
</dbReference>
<dbReference type="SMART" id="SM00086">
    <property type="entry name" value="PAC"/>
    <property type="match status" value="2"/>
</dbReference>
<feature type="signal peptide" evidence="4">
    <location>
        <begin position="1"/>
        <end position="23"/>
    </location>
</feature>
<dbReference type="InterPro" id="IPR035965">
    <property type="entry name" value="PAS-like_dom_sf"/>
</dbReference>
<keyword evidence="3" id="KW-1133">Transmembrane helix</keyword>
<dbReference type="SMART" id="SM00267">
    <property type="entry name" value="GGDEF"/>
    <property type="match status" value="1"/>
</dbReference>
<dbReference type="Proteomes" id="UP000002710">
    <property type="component" value="Chromosome"/>
</dbReference>
<dbReference type="STRING" id="207559.Dde_2518"/>
<feature type="domain" description="GGDEF" evidence="7">
    <location>
        <begin position="604"/>
        <end position="738"/>
    </location>
</feature>
<evidence type="ECO:0000256" key="3">
    <source>
        <dbReference type="SAM" id="Phobius"/>
    </source>
</evidence>
<proteinExistence type="predicted"/>
<dbReference type="PANTHER" id="PTHR45138:SF9">
    <property type="entry name" value="DIGUANYLATE CYCLASE DGCM-RELATED"/>
    <property type="match status" value="1"/>
</dbReference>
<dbReference type="HOGENOM" id="CLU_375858_0_0_7"/>
<organism evidence="8 9">
    <name type="scientific">Oleidesulfovibrio alaskensis (strain ATCC BAA-1058 / DSM 17464 / G20)</name>
    <name type="common">Desulfovibrio alaskensis</name>
    <dbReference type="NCBI Taxonomy" id="207559"/>
    <lineage>
        <taxon>Bacteria</taxon>
        <taxon>Pseudomonadati</taxon>
        <taxon>Thermodesulfobacteriota</taxon>
        <taxon>Desulfovibrionia</taxon>
        <taxon>Desulfovibrionales</taxon>
        <taxon>Desulfovibrionaceae</taxon>
        <taxon>Oleidesulfovibrio</taxon>
    </lineage>
</organism>
<dbReference type="NCBIfam" id="TIGR00254">
    <property type="entry name" value="GGDEF"/>
    <property type="match status" value="1"/>
</dbReference>
<dbReference type="RefSeq" id="WP_011368369.1">
    <property type="nucleotide sequence ID" value="NC_007519.1"/>
</dbReference>
<dbReference type="PANTHER" id="PTHR45138">
    <property type="entry name" value="REGULATORY COMPONENTS OF SENSORY TRANSDUCTION SYSTEM"/>
    <property type="match status" value="1"/>
</dbReference>
<dbReference type="InterPro" id="IPR000014">
    <property type="entry name" value="PAS"/>
</dbReference>
<evidence type="ECO:0000313" key="8">
    <source>
        <dbReference type="EMBL" id="ABB39315.2"/>
    </source>
</evidence>
<dbReference type="InterPro" id="IPR050469">
    <property type="entry name" value="Diguanylate_Cyclase"/>
</dbReference>
<evidence type="ECO:0000256" key="1">
    <source>
        <dbReference type="ARBA" id="ARBA00012528"/>
    </source>
</evidence>
<dbReference type="EMBL" id="CP000112">
    <property type="protein sequence ID" value="ABB39315.2"/>
    <property type="molecule type" value="Genomic_DNA"/>
</dbReference>
<gene>
    <name evidence="8" type="ordered locus">Dde_2518</name>
</gene>
<dbReference type="eggNOG" id="COG3706">
    <property type="taxonomic scope" value="Bacteria"/>
</dbReference>
<dbReference type="SMART" id="SM00091">
    <property type="entry name" value="PAS"/>
    <property type="match status" value="2"/>
</dbReference>
<dbReference type="GO" id="GO:0052621">
    <property type="term" value="F:diguanylate cyclase activity"/>
    <property type="evidence" value="ECO:0007669"/>
    <property type="project" value="UniProtKB-EC"/>
</dbReference>
<dbReference type="NCBIfam" id="TIGR00229">
    <property type="entry name" value="sensory_box"/>
    <property type="match status" value="2"/>
</dbReference>
<keyword evidence="4" id="KW-0732">Signal</keyword>
<evidence type="ECO:0000256" key="4">
    <source>
        <dbReference type="SAM" id="SignalP"/>
    </source>
</evidence>
<reference evidence="8 9" key="1">
    <citation type="journal article" date="2011" name="J. Bacteriol.">
        <title>Complete genome sequence and updated annotation of Desulfovibrio alaskensis G20.</title>
        <authorList>
            <person name="Hauser L.J."/>
            <person name="Land M.L."/>
            <person name="Brown S.D."/>
            <person name="Larimer F."/>
            <person name="Keller K.L."/>
            <person name="Rapp-Giles B.J."/>
            <person name="Price M.N."/>
            <person name="Lin M."/>
            <person name="Bruce D.C."/>
            <person name="Detter J.C."/>
            <person name="Tapia R."/>
            <person name="Han C.S."/>
            <person name="Goodwin L.A."/>
            <person name="Cheng J.F."/>
            <person name="Pitluck S."/>
            <person name="Copeland A."/>
            <person name="Lucas S."/>
            <person name="Nolan M."/>
            <person name="Lapidus A.L."/>
            <person name="Palumbo A.V."/>
            <person name="Wall J.D."/>
        </authorList>
    </citation>
    <scope>NUCLEOTIDE SEQUENCE [LARGE SCALE GENOMIC DNA]</scope>
    <source>
        <strain evidence="9">ATCC BAA 1058 / DSM 17464 / G20</strain>
    </source>
</reference>
<keyword evidence="3" id="KW-0812">Transmembrane</keyword>
<keyword evidence="9" id="KW-1185">Reference proteome</keyword>
<dbReference type="InterPro" id="IPR029787">
    <property type="entry name" value="Nucleotide_cyclase"/>
</dbReference>
<dbReference type="AlphaFoldDB" id="Q30YD1"/>
<dbReference type="Gene3D" id="3.30.450.20">
    <property type="entry name" value="PAS domain"/>
    <property type="match status" value="3"/>
</dbReference>
<dbReference type="InterPro" id="IPR043128">
    <property type="entry name" value="Rev_trsase/Diguanyl_cyclase"/>
</dbReference>
<evidence type="ECO:0000259" key="7">
    <source>
        <dbReference type="PROSITE" id="PS50887"/>
    </source>
</evidence>
<dbReference type="PROSITE" id="PS50887">
    <property type="entry name" value="GGDEF"/>
    <property type="match status" value="1"/>
</dbReference>
<dbReference type="FunFam" id="3.30.70.270:FF:000001">
    <property type="entry name" value="Diguanylate cyclase domain protein"/>
    <property type="match status" value="1"/>
</dbReference>
<dbReference type="SUPFAM" id="SSF55785">
    <property type="entry name" value="PYP-like sensor domain (PAS domain)"/>
    <property type="match status" value="2"/>
</dbReference>
<sequence>MKKHFFPVIMGLVSLIAFVAAMAGFDFTTASEYAAQFSRQQALQVRVATNAIEDQLDMISASGASLAGHARFAIDYGATYQAKLLSAHITRQPNILAYVLMDTPHSLKSVELASVPLSMEAAAYAQEWITQNWSNAPEQLAGNLLKAPLHITPEHQLAGLLYPFSDGKKLLGMSATVVSLTRIIKRYVADLHVDNIGQGYLLADDGTLLFDPDSNNIGKNIFTHIYENAPERMHVFREVLAARSGSGIFDFPDTENSKAQQMLLAWDTVDFAGRRLKVCLAVSGDTVNEVMQRQARWRIAAGVLFLVGLVLASTLIIYRSGLAKVRENEERLQMALTGNQDGLWDWNIPDGRVYYSPRWKEIMGLETDQQLSSPEEWSSRIHRADKEEVTAHLQEHLRGGVPYFQTEHRAVRADGAVIWVLERGAVISHDREGKPARLVGTTTDVTARRQAMMERDMLFRNSIDLLAITDVEGNILEANPAWENMLGWTAEELRLPPCFDYVHPDDVPKAAENFALLMKGIPVRAHEGRFLKKEGSWIWLSWNVLPDMQHRRIYVTARDISRQKAHERRLHEQASTDELTGIFNRRRVLDIGKAEMARSRRFGRPLACLMIDIDHFKQINDTYGHVAGDAVLRGVTATLSAGLRQSDTLGRLGGEEFIVFMPETDAEGAMHTAERLRQAVEQSSVLMDGEGASPGITVSLGVTVLAPETASLDAFIAAADAALYRAKENGRNRVEFQK</sequence>
<dbReference type="PROSITE" id="PS50113">
    <property type="entry name" value="PAC"/>
    <property type="match status" value="1"/>
</dbReference>
<dbReference type="InterPro" id="IPR000160">
    <property type="entry name" value="GGDEF_dom"/>
</dbReference>
<dbReference type="Gene3D" id="3.30.70.270">
    <property type="match status" value="1"/>
</dbReference>
<accession>Q30YD1</accession>
<evidence type="ECO:0000259" key="6">
    <source>
        <dbReference type="PROSITE" id="PS50113"/>
    </source>
</evidence>
<feature type="domain" description="PAS" evidence="5">
    <location>
        <begin position="458"/>
        <end position="521"/>
    </location>
</feature>
<dbReference type="KEGG" id="dde:Dde_2518"/>
<dbReference type="InterPro" id="IPR013655">
    <property type="entry name" value="PAS_fold_3"/>
</dbReference>
<dbReference type="CDD" id="cd00130">
    <property type="entry name" value="PAS"/>
    <property type="match status" value="1"/>
</dbReference>
<feature type="domain" description="PAC" evidence="6">
    <location>
        <begin position="404"/>
        <end position="457"/>
    </location>
</feature>
<dbReference type="Pfam" id="PF00990">
    <property type="entry name" value="GGDEF"/>
    <property type="match status" value="1"/>
</dbReference>
<protein>
    <recommendedName>
        <fullName evidence="1">diguanylate cyclase</fullName>
        <ecNumber evidence="1">2.7.7.65</ecNumber>
    </recommendedName>
</protein>
<feature type="chain" id="PRO_5004219913" description="diguanylate cyclase" evidence="4">
    <location>
        <begin position="24"/>
        <end position="738"/>
    </location>
</feature>
<dbReference type="PROSITE" id="PS50112">
    <property type="entry name" value="PAS"/>
    <property type="match status" value="1"/>
</dbReference>
<keyword evidence="3" id="KW-0472">Membrane</keyword>
<feature type="transmembrane region" description="Helical" evidence="3">
    <location>
        <begin position="297"/>
        <end position="318"/>
    </location>
</feature>
<dbReference type="Pfam" id="PF08447">
    <property type="entry name" value="PAS_3"/>
    <property type="match status" value="2"/>
</dbReference>
<dbReference type="InterPro" id="IPR001610">
    <property type="entry name" value="PAC"/>
</dbReference>